<protein>
    <recommendedName>
        <fullName evidence="1">CHAT domain-containing protein</fullName>
    </recommendedName>
</protein>
<dbReference type="EMBL" id="CP025330">
    <property type="protein sequence ID" value="AZT92215.1"/>
    <property type="molecule type" value="Genomic_DNA"/>
</dbReference>
<proteinExistence type="predicted"/>
<feature type="domain" description="CHAT" evidence="1">
    <location>
        <begin position="462"/>
        <end position="601"/>
    </location>
</feature>
<reference evidence="2 3" key="2">
    <citation type="submission" date="2019-01" db="EMBL/GenBank/DDBJ databases">
        <title>Comparative genomic analysis of Brevibacterium aurantiacum sheds light on its evolution and its adaptation to smear-ripened cheeses.</title>
        <authorList>
            <person name="Moineau S."/>
        </authorList>
    </citation>
    <scope>NUCLEOTIDE SEQUENCE [LARGE SCALE GENOMIC DNA]</scope>
    <source>
        <strain evidence="2 3">SMQ-1417</strain>
    </source>
</reference>
<accession>A0A3Q9NQ01</accession>
<dbReference type="RefSeq" id="WP_127362748.1">
    <property type="nucleotide sequence ID" value="NZ_CP025330.1"/>
</dbReference>
<evidence type="ECO:0000259" key="1">
    <source>
        <dbReference type="Pfam" id="PF12770"/>
    </source>
</evidence>
<organism evidence="2 3">
    <name type="scientific">Brevibacterium aurantiacum</name>
    <dbReference type="NCBI Taxonomy" id="273384"/>
    <lineage>
        <taxon>Bacteria</taxon>
        <taxon>Bacillati</taxon>
        <taxon>Actinomycetota</taxon>
        <taxon>Actinomycetes</taxon>
        <taxon>Micrococcales</taxon>
        <taxon>Brevibacteriaceae</taxon>
        <taxon>Brevibacterium</taxon>
    </lineage>
</organism>
<sequence>MSHFYYTVDGMGTDIWNELEGASKRLIRTQENVRLGRTGIRNPADALLELEVVLVGCSKVFDKWQSSQHANTVSGNQALLLLRFNITVARGCSQFLEYAKEFPQLPDPHLEDIASLERSAQIRLGFLRVIENIDTFLRTQLVKNPIIEPFYLELETLKLKAEHAINAQKPNGNSSIITKPIISRAKNLFQRAINSIASGAIDPEEIFQWCAAGAVSILLEIDPQRGIDLLEEHDLSTLDDSVSWELSMMRAQALVNSPSRNNEIQKFVATLKESRLCDEKERLGRAAMATRPVHQIASQLVENSDIGLAVSVLEAYAVLNGNKSTDENLLRTFVANDKLYGILSTRDREIALKADLTTDDILPLLEASVSGSPEGAFGARKLLGQRLRPLVGHADIAAAEPLTIDAHGFTGWFPWHAISTGSGQNLGTKTDLRWRHPLGGSRNSQPLELSNAVLVVDEALRESTQLIQAWQKMRNGLGKVVTYSSDAEGISEDTFRGEFESSSMFIYFGHGVSDPEDSDNRGLYLGPDRIITSSRLRTLSGSGVSAALIVACESGRQSPFVGGSSPAQAIANSGVPVVISSLWTIWARDGAKYATDFINAISVLETPDATLTWLELAKNTTAISTPFYCMQ</sequence>
<reference evidence="2 3" key="1">
    <citation type="submission" date="2017-12" db="EMBL/GenBank/DDBJ databases">
        <authorList>
            <person name="Levesque S."/>
        </authorList>
    </citation>
    <scope>NUCLEOTIDE SEQUENCE [LARGE SCALE GENOMIC DNA]</scope>
    <source>
        <strain evidence="2 3">SMQ-1417</strain>
    </source>
</reference>
<evidence type="ECO:0000313" key="3">
    <source>
        <dbReference type="Proteomes" id="UP000283000"/>
    </source>
</evidence>
<dbReference type="AlphaFoldDB" id="A0A3Q9NQ01"/>
<dbReference type="Proteomes" id="UP000283000">
    <property type="component" value="Chromosome"/>
</dbReference>
<dbReference type="InterPro" id="IPR024983">
    <property type="entry name" value="CHAT_dom"/>
</dbReference>
<gene>
    <name evidence="2" type="ORF">CXR23_02880</name>
</gene>
<name>A0A3Q9NQ01_BREAU</name>
<evidence type="ECO:0000313" key="2">
    <source>
        <dbReference type="EMBL" id="AZT92215.1"/>
    </source>
</evidence>
<dbReference type="Pfam" id="PF12770">
    <property type="entry name" value="CHAT"/>
    <property type="match status" value="1"/>
</dbReference>